<proteinExistence type="inferred from homology"/>
<name>A0A516SLX2_9NEIS</name>
<dbReference type="Gene3D" id="1.25.40.10">
    <property type="entry name" value="Tetratricopeptide repeat domain"/>
    <property type="match status" value="1"/>
</dbReference>
<evidence type="ECO:0000256" key="1">
    <source>
        <dbReference type="ARBA" id="ARBA00010244"/>
    </source>
</evidence>
<dbReference type="EMBL" id="CP041730">
    <property type="protein sequence ID" value="QDQ29164.1"/>
    <property type="molecule type" value="Genomic_DNA"/>
</dbReference>
<keyword evidence="2" id="KW-0143">Chaperone</keyword>
<dbReference type="Proteomes" id="UP000317550">
    <property type="component" value="Chromosome"/>
</dbReference>
<keyword evidence="4" id="KW-1185">Reference proteome</keyword>
<dbReference type="OrthoDB" id="4507225at2"/>
<comment type="similarity">
    <text evidence="1">Belongs to the LcrH/SycD chaperone family.</text>
</comment>
<evidence type="ECO:0000313" key="4">
    <source>
        <dbReference type="Proteomes" id="UP000317550"/>
    </source>
</evidence>
<dbReference type="PIRSF" id="PIRSF003165">
    <property type="entry name" value="Chaperone_SicA"/>
    <property type="match status" value="1"/>
</dbReference>
<accession>A0A516SLX2</accession>
<evidence type="ECO:0000313" key="3">
    <source>
        <dbReference type="EMBL" id="QDQ29164.1"/>
    </source>
</evidence>
<dbReference type="Pfam" id="PF07720">
    <property type="entry name" value="TPR_3"/>
    <property type="match status" value="1"/>
</dbReference>
<dbReference type="InterPro" id="IPR016379">
    <property type="entry name" value="T3SS_Ca_resp_chp_LcrH/SycD_sub"/>
</dbReference>
<sequence length="159" mass="18079">MDVLGAQPELERFFTQGHTIKARAGLDTSDLDTLYAYGYQLFEAGEYKEALQYFSMLAQMDFWSFDYWLAVGICYQRLGQHEEAIFCFSRAGFASMQDPRSSYYAGISYQLLGNIEYARKAFDASLNWCGVQPQYEPLRNHITRALSGCTEGANHDVGN</sequence>
<reference evidence="4" key="1">
    <citation type="submission" date="2019-07" db="EMBL/GenBank/DDBJ databases">
        <title>Chitinimonas sp. nov., isolated from Ny-Alesund, arctica soil.</title>
        <authorList>
            <person name="Xu Q."/>
            <person name="Peng F."/>
        </authorList>
    </citation>
    <scope>NUCLEOTIDE SEQUENCE [LARGE SCALE GENOMIC DNA]</scope>
    <source>
        <strain evidence="4">R3-44</strain>
    </source>
</reference>
<dbReference type="AlphaFoldDB" id="A0A516SLX2"/>
<gene>
    <name evidence="3" type="ORF">FNU76_00120</name>
</gene>
<dbReference type="PRINTS" id="PR01595">
    <property type="entry name" value="SYCDCHAPRONE"/>
</dbReference>
<dbReference type="NCBIfam" id="TIGR02552">
    <property type="entry name" value="LcrH_SycD"/>
    <property type="match status" value="1"/>
</dbReference>
<evidence type="ECO:0000256" key="2">
    <source>
        <dbReference type="ARBA" id="ARBA00023186"/>
    </source>
</evidence>
<protein>
    <submittedName>
        <fullName evidence="3">CesD/SycD/LcrH family type III secretion system chaperone</fullName>
    </submittedName>
</protein>
<organism evidence="3 4">
    <name type="scientific">Chitinimonas arctica</name>
    <dbReference type="NCBI Taxonomy" id="2594795"/>
    <lineage>
        <taxon>Bacteria</taxon>
        <taxon>Pseudomonadati</taxon>
        <taxon>Pseudomonadota</taxon>
        <taxon>Betaproteobacteria</taxon>
        <taxon>Neisseriales</taxon>
        <taxon>Chitinibacteraceae</taxon>
        <taxon>Chitinimonas</taxon>
    </lineage>
</organism>
<dbReference type="InterPro" id="IPR011990">
    <property type="entry name" value="TPR-like_helical_dom_sf"/>
</dbReference>
<dbReference type="SUPFAM" id="SSF48452">
    <property type="entry name" value="TPR-like"/>
    <property type="match status" value="1"/>
</dbReference>
<dbReference type="InterPro" id="IPR005415">
    <property type="entry name" value="T3SS_Ca_resp_chp_LcrH/SycD"/>
</dbReference>
<dbReference type="KEGG" id="cari:FNU76_00120"/>
<dbReference type="InterPro" id="IPR011716">
    <property type="entry name" value="TPR-3"/>
</dbReference>